<dbReference type="InterPro" id="IPR025202">
    <property type="entry name" value="PLD-like_dom"/>
</dbReference>
<dbReference type="GO" id="GO:0030572">
    <property type="term" value="F:phosphatidyltransferase activity"/>
    <property type="evidence" value="ECO:0007669"/>
    <property type="project" value="UniProtKB-ARBA"/>
</dbReference>
<proteinExistence type="predicted"/>
<protein>
    <recommendedName>
        <fullName evidence="2">PLD phosphodiesterase domain-containing protein</fullName>
    </recommendedName>
</protein>
<evidence type="ECO:0000313" key="4">
    <source>
        <dbReference type="Proteomes" id="UP000236497"/>
    </source>
</evidence>
<dbReference type="Pfam" id="PF13091">
    <property type="entry name" value="PLDc_2"/>
    <property type="match status" value="2"/>
</dbReference>
<dbReference type="CDD" id="cd09113">
    <property type="entry name" value="PLDc_ymdC_like_2"/>
    <property type="match status" value="1"/>
</dbReference>
<dbReference type="InterPro" id="IPR001736">
    <property type="entry name" value="PLipase_D/transphosphatidylase"/>
</dbReference>
<sequence length="471" mass="54934">MKKIIIAVLLFVVAFITYVIFSVVIVYKRQPKISAEYISSFDPDDFFSDQVSCDRACVIEDNMQALIERLRMIERASERIILSTFDFRADNSGKKVLAALYNAANKGVEVKILIDGYCEMIHMKNNPYFMALSTLDNVEIKIYNPINILKPWKSMGRLHDKYLIIDNELYLLGGRNTNDNFLGENGHKNYDRDVLVYNTRPDTRDSSIYELYNYFDKIWNMKECRYFHDKASKGKKKKVFKAVEELKNIYLETMQKYPFLTEEFDYTAVTYKVNKISFLTNPVHIKAKEPTLFYSLISLMKKAKEEVKIHTPYIICNEMMYEALKEVCKGKANVTLMTNSPANNDNPFGASDYMLHKGKILDTGINIYEYEGGISYHGKSITIDHNISIIGSFNMDLRSVYLSTEIMLVADSTDLNKQLKNYMNYYEEASVRVIDLERVEMPEGLKRQEFTDKKEILVKIIKLFNRFRYLM</sequence>
<evidence type="ECO:0000259" key="2">
    <source>
        <dbReference type="PROSITE" id="PS50035"/>
    </source>
</evidence>
<dbReference type="SMART" id="SM00155">
    <property type="entry name" value="PLDc"/>
    <property type="match status" value="2"/>
</dbReference>
<dbReference type="SUPFAM" id="SSF56024">
    <property type="entry name" value="Phospholipase D/nuclease"/>
    <property type="match status" value="2"/>
</dbReference>
<evidence type="ECO:0000313" key="3">
    <source>
        <dbReference type="EMBL" id="CRZ34427.1"/>
    </source>
</evidence>
<name>A0A0H5SG09_HERHM</name>
<dbReference type="PANTHER" id="PTHR21248">
    <property type="entry name" value="CARDIOLIPIN SYNTHASE"/>
    <property type="match status" value="1"/>
</dbReference>
<dbReference type="GO" id="GO:0032049">
    <property type="term" value="P:cardiolipin biosynthetic process"/>
    <property type="evidence" value="ECO:0007669"/>
    <property type="project" value="UniProtKB-ARBA"/>
</dbReference>
<organism evidence="3 4">
    <name type="scientific">Herbinix hemicellulosilytica</name>
    <dbReference type="NCBI Taxonomy" id="1564487"/>
    <lineage>
        <taxon>Bacteria</taxon>
        <taxon>Bacillati</taxon>
        <taxon>Bacillota</taxon>
        <taxon>Clostridia</taxon>
        <taxon>Lachnospirales</taxon>
        <taxon>Lachnospiraceae</taxon>
        <taxon>Herbinix</taxon>
    </lineage>
</organism>
<feature type="transmembrane region" description="Helical" evidence="1">
    <location>
        <begin position="6"/>
        <end position="27"/>
    </location>
</feature>
<gene>
    <name evidence="3" type="ORF">HHT355_1225</name>
</gene>
<keyword evidence="1" id="KW-0472">Membrane</keyword>
<dbReference type="PANTHER" id="PTHR21248:SF12">
    <property type="entry name" value="CARDIOLIPIN SYNTHASE C"/>
    <property type="match status" value="1"/>
</dbReference>
<dbReference type="AlphaFoldDB" id="A0A0H5SG09"/>
<keyword evidence="4" id="KW-1185">Reference proteome</keyword>
<dbReference type="Proteomes" id="UP000236497">
    <property type="component" value="Unassembled WGS sequence"/>
</dbReference>
<feature type="domain" description="PLD phosphodiesterase" evidence="2">
    <location>
        <begin position="154"/>
        <end position="181"/>
    </location>
</feature>
<dbReference type="RefSeq" id="WP_242967562.1">
    <property type="nucleotide sequence ID" value="NZ_CVTD020000015.1"/>
</dbReference>
<dbReference type="Gene3D" id="3.30.870.10">
    <property type="entry name" value="Endonuclease Chain A"/>
    <property type="match status" value="2"/>
</dbReference>
<feature type="domain" description="PLD phosphodiesterase" evidence="2">
    <location>
        <begin position="372"/>
        <end position="399"/>
    </location>
</feature>
<accession>A0A0H5SG09</accession>
<dbReference type="PROSITE" id="PS50035">
    <property type="entry name" value="PLD"/>
    <property type="match status" value="2"/>
</dbReference>
<dbReference type="EMBL" id="CVTD020000015">
    <property type="protein sequence ID" value="CRZ34427.1"/>
    <property type="molecule type" value="Genomic_DNA"/>
</dbReference>
<evidence type="ECO:0000256" key="1">
    <source>
        <dbReference type="SAM" id="Phobius"/>
    </source>
</evidence>
<reference evidence="3 4" key="1">
    <citation type="submission" date="2015-06" db="EMBL/GenBank/DDBJ databases">
        <authorList>
            <person name="Wibberg Daniel"/>
        </authorList>
    </citation>
    <scope>NUCLEOTIDE SEQUENCE [LARGE SCALE GENOMIC DNA]</scope>
    <source>
        <strain evidence="3 4">T3/55T</strain>
    </source>
</reference>
<keyword evidence="1" id="KW-1133">Transmembrane helix</keyword>
<keyword evidence="1" id="KW-0812">Transmembrane</keyword>